<protein>
    <submittedName>
        <fullName evidence="3">Retrovirus-related Pol polyprotein from transposon TNT 1-94</fullName>
    </submittedName>
</protein>
<dbReference type="PANTHER" id="PTHR42648">
    <property type="entry name" value="TRANSPOSASE, PUTATIVE-RELATED"/>
    <property type="match status" value="1"/>
</dbReference>
<feature type="domain" description="Integrase catalytic" evidence="2">
    <location>
        <begin position="30"/>
        <end position="210"/>
    </location>
</feature>
<evidence type="ECO:0000256" key="1">
    <source>
        <dbReference type="SAM" id="MobiDB-lite"/>
    </source>
</evidence>
<name>A0A6L2KP38_TANCI</name>
<organism evidence="3">
    <name type="scientific">Tanacetum cinerariifolium</name>
    <name type="common">Dalmatian daisy</name>
    <name type="synonym">Chrysanthemum cinerariifolium</name>
    <dbReference type="NCBI Taxonomy" id="118510"/>
    <lineage>
        <taxon>Eukaryota</taxon>
        <taxon>Viridiplantae</taxon>
        <taxon>Streptophyta</taxon>
        <taxon>Embryophyta</taxon>
        <taxon>Tracheophyta</taxon>
        <taxon>Spermatophyta</taxon>
        <taxon>Magnoliopsida</taxon>
        <taxon>eudicotyledons</taxon>
        <taxon>Gunneridae</taxon>
        <taxon>Pentapetalae</taxon>
        <taxon>asterids</taxon>
        <taxon>campanulids</taxon>
        <taxon>Asterales</taxon>
        <taxon>Asteraceae</taxon>
        <taxon>Asteroideae</taxon>
        <taxon>Anthemideae</taxon>
        <taxon>Anthemidinae</taxon>
        <taxon>Tanacetum</taxon>
    </lineage>
</organism>
<dbReference type="SUPFAM" id="SSF53098">
    <property type="entry name" value="Ribonuclease H-like"/>
    <property type="match status" value="1"/>
</dbReference>
<gene>
    <name evidence="3" type="ORF">Tci_023186</name>
</gene>
<dbReference type="Pfam" id="PF00665">
    <property type="entry name" value="rve"/>
    <property type="match status" value="1"/>
</dbReference>
<reference evidence="3" key="1">
    <citation type="journal article" date="2019" name="Sci. Rep.">
        <title>Draft genome of Tanacetum cinerariifolium, the natural source of mosquito coil.</title>
        <authorList>
            <person name="Yamashiro T."/>
            <person name="Shiraishi A."/>
            <person name="Satake H."/>
            <person name="Nakayama K."/>
        </authorList>
    </citation>
    <scope>NUCLEOTIDE SEQUENCE</scope>
</reference>
<feature type="region of interest" description="Disordered" evidence="1">
    <location>
        <begin position="240"/>
        <end position="309"/>
    </location>
</feature>
<evidence type="ECO:0000313" key="3">
    <source>
        <dbReference type="EMBL" id="GEU51208.1"/>
    </source>
</evidence>
<evidence type="ECO:0000259" key="2">
    <source>
        <dbReference type="PROSITE" id="PS50994"/>
    </source>
</evidence>
<dbReference type="Gene3D" id="3.30.420.10">
    <property type="entry name" value="Ribonuclease H-like superfamily/Ribonuclease H"/>
    <property type="match status" value="1"/>
</dbReference>
<dbReference type="PROSITE" id="PS50994">
    <property type="entry name" value="INTEGRASE"/>
    <property type="match status" value="1"/>
</dbReference>
<sequence>MIGLPKLKYVKDQLCSSCKVSKATRSSSKTNVVPSSKGRLNLLHMDLCGPMWVESINGKKYIMVIVDDYSKYTWTLFLRSKDETPELLKDFLKMIQRNLQAQVVSVRTDRGTEFLNETLHAYFKEEGIEHQTSTPRTPKHNCVVKRQNRTLVKATRTMLLAFKLHLFDEIKEMSETSVDNNTSCLILQRQKTLDYDNSGPAPQLQKVSPSADATAPTQQELDLLFGPLYDEFFTAGISSINKSSSPTDNSTQQDTPPTMDIQSSTKPTTLTTNVNTEENNNNQAVDTQTKDHPLEQVHENPSKPVQTRRQLATDPEMCMFMLTVSTIEPKNIKEAMADSAWIEAIQEDIHQFDRLQVWELIHKPFGKTGYAKEEGIDFEESFAPVVCLEVVRIFVAYAAPKSFPNYQVDVKTKVYRLRKALYELKQAPRAWTSNPPISMRYLYQPGQDSGFELTAFSNANHVGCLNTSKSTSRGIQFLGDKLVGWMSKKKDCTAMSSAKAEYVALFASYAQVMWMRT</sequence>
<accession>A0A6L2KP38</accession>
<feature type="compositionally biased region" description="Low complexity" evidence="1">
    <location>
        <begin position="265"/>
        <end position="282"/>
    </location>
</feature>
<dbReference type="CDD" id="cd09272">
    <property type="entry name" value="RNase_HI_RT_Ty1"/>
    <property type="match status" value="1"/>
</dbReference>
<dbReference type="EMBL" id="BKCJ010002831">
    <property type="protein sequence ID" value="GEU51208.1"/>
    <property type="molecule type" value="Genomic_DNA"/>
</dbReference>
<feature type="compositionally biased region" description="Basic and acidic residues" evidence="1">
    <location>
        <begin position="288"/>
        <end position="301"/>
    </location>
</feature>
<dbReference type="GO" id="GO:0003676">
    <property type="term" value="F:nucleic acid binding"/>
    <property type="evidence" value="ECO:0007669"/>
    <property type="project" value="InterPro"/>
</dbReference>
<dbReference type="InterPro" id="IPR012337">
    <property type="entry name" value="RNaseH-like_sf"/>
</dbReference>
<feature type="region of interest" description="Disordered" evidence="1">
    <location>
        <begin position="196"/>
        <end position="215"/>
    </location>
</feature>
<proteinExistence type="predicted"/>
<dbReference type="AlphaFoldDB" id="A0A6L2KP38"/>
<comment type="caution">
    <text evidence="3">The sequence shown here is derived from an EMBL/GenBank/DDBJ whole genome shotgun (WGS) entry which is preliminary data.</text>
</comment>
<dbReference type="InterPro" id="IPR036397">
    <property type="entry name" value="RNaseH_sf"/>
</dbReference>
<dbReference type="InterPro" id="IPR039537">
    <property type="entry name" value="Retrotran_Ty1/copia-like"/>
</dbReference>
<dbReference type="GO" id="GO:0015074">
    <property type="term" value="P:DNA integration"/>
    <property type="evidence" value="ECO:0007669"/>
    <property type="project" value="InterPro"/>
</dbReference>
<feature type="compositionally biased region" description="Polar residues" evidence="1">
    <location>
        <begin position="240"/>
        <end position="264"/>
    </location>
</feature>
<dbReference type="InterPro" id="IPR001584">
    <property type="entry name" value="Integrase_cat-core"/>
</dbReference>
<dbReference type="PANTHER" id="PTHR42648:SF21">
    <property type="entry name" value="CYSTEINE-RICH RLK (RECEPTOR-LIKE PROTEIN KINASE) 8"/>
    <property type="match status" value="1"/>
</dbReference>